<protein>
    <submittedName>
        <fullName evidence="10">Carbohydrate ABC transporter membrane protein 2 (CUT1 family)</fullName>
    </submittedName>
</protein>
<accession>A0A4Q7X0A2</accession>
<evidence type="ECO:0000256" key="4">
    <source>
        <dbReference type="ARBA" id="ARBA00022692"/>
    </source>
</evidence>
<feature type="compositionally biased region" description="Low complexity" evidence="8">
    <location>
        <begin position="1"/>
        <end position="18"/>
    </location>
</feature>
<feature type="transmembrane region" description="Helical" evidence="7">
    <location>
        <begin position="33"/>
        <end position="53"/>
    </location>
</feature>
<dbReference type="CDD" id="cd06261">
    <property type="entry name" value="TM_PBP2"/>
    <property type="match status" value="1"/>
</dbReference>
<gene>
    <name evidence="10" type="ORF">EV645_3834</name>
</gene>
<dbReference type="RefSeq" id="WP_130445207.1">
    <property type="nucleotide sequence ID" value="NZ_SHKR01000012.1"/>
</dbReference>
<dbReference type="InterPro" id="IPR000515">
    <property type="entry name" value="MetI-like"/>
</dbReference>
<comment type="caution">
    <text evidence="10">The sequence shown here is derived from an EMBL/GenBank/DDBJ whole genome shotgun (WGS) entry which is preliminary data.</text>
</comment>
<dbReference type="GO" id="GO:0005886">
    <property type="term" value="C:plasma membrane"/>
    <property type="evidence" value="ECO:0007669"/>
    <property type="project" value="UniProtKB-SubCell"/>
</dbReference>
<evidence type="ECO:0000256" key="5">
    <source>
        <dbReference type="ARBA" id="ARBA00022989"/>
    </source>
</evidence>
<dbReference type="PANTHER" id="PTHR43744">
    <property type="entry name" value="ABC TRANSPORTER PERMEASE PROTEIN MG189-RELATED-RELATED"/>
    <property type="match status" value="1"/>
</dbReference>
<evidence type="ECO:0000259" key="9">
    <source>
        <dbReference type="PROSITE" id="PS50928"/>
    </source>
</evidence>
<feature type="domain" description="ABC transmembrane type-1" evidence="9">
    <location>
        <begin position="93"/>
        <end position="283"/>
    </location>
</feature>
<comment type="similarity">
    <text evidence="7">Belongs to the binding-protein-dependent transport system permease family.</text>
</comment>
<dbReference type="PROSITE" id="PS50928">
    <property type="entry name" value="ABC_TM1"/>
    <property type="match status" value="1"/>
</dbReference>
<evidence type="ECO:0000256" key="8">
    <source>
        <dbReference type="SAM" id="MobiDB-lite"/>
    </source>
</evidence>
<dbReference type="OrthoDB" id="61122at2"/>
<evidence type="ECO:0000313" key="10">
    <source>
        <dbReference type="EMBL" id="RZU16282.1"/>
    </source>
</evidence>
<dbReference type="Pfam" id="PF00528">
    <property type="entry name" value="BPD_transp_1"/>
    <property type="match status" value="1"/>
</dbReference>
<dbReference type="EMBL" id="SHKR01000012">
    <property type="protein sequence ID" value="RZU16282.1"/>
    <property type="molecule type" value="Genomic_DNA"/>
</dbReference>
<evidence type="ECO:0000256" key="7">
    <source>
        <dbReference type="RuleBase" id="RU363032"/>
    </source>
</evidence>
<evidence type="ECO:0000256" key="2">
    <source>
        <dbReference type="ARBA" id="ARBA00022448"/>
    </source>
</evidence>
<dbReference type="Proteomes" id="UP000292027">
    <property type="component" value="Unassembled WGS sequence"/>
</dbReference>
<dbReference type="PANTHER" id="PTHR43744:SF12">
    <property type="entry name" value="ABC TRANSPORTER PERMEASE PROTEIN MG189-RELATED"/>
    <property type="match status" value="1"/>
</dbReference>
<feature type="transmembrane region" description="Helical" evidence="7">
    <location>
        <begin position="204"/>
        <end position="226"/>
    </location>
</feature>
<feature type="region of interest" description="Disordered" evidence="8">
    <location>
        <begin position="1"/>
        <end position="23"/>
    </location>
</feature>
<comment type="subcellular location">
    <subcellularLocation>
        <location evidence="1 7">Cell membrane</location>
        <topology evidence="1 7">Multi-pass membrane protein</topology>
    </subcellularLocation>
</comment>
<feature type="transmembrane region" description="Helical" evidence="7">
    <location>
        <begin position="164"/>
        <end position="183"/>
    </location>
</feature>
<dbReference type="SUPFAM" id="SSF161098">
    <property type="entry name" value="MetI-like"/>
    <property type="match status" value="1"/>
</dbReference>
<keyword evidence="3" id="KW-1003">Cell membrane</keyword>
<dbReference type="AlphaFoldDB" id="A0A4Q7X0A2"/>
<keyword evidence="6 7" id="KW-0472">Membrane</keyword>
<dbReference type="GO" id="GO:0055085">
    <property type="term" value="P:transmembrane transport"/>
    <property type="evidence" value="ECO:0007669"/>
    <property type="project" value="InterPro"/>
</dbReference>
<feature type="transmembrane region" description="Helical" evidence="7">
    <location>
        <begin position="92"/>
        <end position="116"/>
    </location>
</feature>
<evidence type="ECO:0000256" key="3">
    <source>
        <dbReference type="ARBA" id="ARBA00022475"/>
    </source>
</evidence>
<dbReference type="Gene3D" id="1.10.3720.10">
    <property type="entry name" value="MetI-like"/>
    <property type="match status" value="1"/>
</dbReference>
<organism evidence="10 11">
    <name type="scientific">Kribbella rubisoli</name>
    <dbReference type="NCBI Taxonomy" id="3075929"/>
    <lineage>
        <taxon>Bacteria</taxon>
        <taxon>Bacillati</taxon>
        <taxon>Actinomycetota</taxon>
        <taxon>Actinomycetes</taxon>
        <taxon>Propionibacteriales</taxon>
        <taxon>Kribbellaceae</taxon>
        <taxon>Kribbella</taxon>
    </lineage>
</organism>
<dbReference type="InterPro" id="IPR035906">
    <property type="entry name" value="MetI-like_sf"/>
</dbReference>
<evidence type="ECO:0000313" key="11">
    <source>
        <dbReference type="Proteomes" id="UP000292027"/>
    </source>
</evidence>
<evidence type="ECO:0000256" key="1">
    <source>
        <dbReference type="ARBA" id="ARBA00004651"/>
    </source>
</evidence>
<keyword evidence="2 7" id="KW-0813">Transport</keyword>
<keyword evidence="5 7" id="KW-1133">Transmembrane helix</keyword>
<reference evidence="10 11" key="1">
    <citation type="journal article" date="2015" name="Stand. Genomic Sci.">
        <title>Genomic Encyclopedia of Bacterial and Archaeal Type Strains, Phase III: the genomes of soil and plant-associated and newly described type strains.</title>
        <authorList>
            <person name="Whitman W.B."/>
            <person name="Woyke T."/>
            <person name="Klenk H.P."/>
            <person name="Zhou Y."/>
            <person name="Lilburn T.G."/>
            <person name="Beck B.J."/>
            <person name="De Vos P."/>
            <person name="Vandamme P."/>
            <person name="Eisen J.A."/>
            <person name="Garrity G."/>
            <person name="Hugenholtz P."/>
            <person name="Kyrpides N.C."/>
        </authorList>
    </citation>
    <scope>NUCLEOTIDE SEQUENCE [LARGE SCALE GENOMIC DNA]</scope>
    <source>
        <strain evidence="10 11">VKM Ac-2540</strain>
    </source>
</reference>
<keyword evidence="11" id="KW-1185">Reference proteome</keyword>
<sequence>MTLTATPPQQAPPTQRRPIGSSQTSVERFRKTITYVLLIAGTAVFVIPFLWMVTTSLKTSQEVLAYPPKVLPATPRFDNYPAAWTSLPFTTFLINSIIITGLSVIGNLVSCVLPAYAFARLRARSRGALFALMVATMAIPAEVTLVPTFIMFSKLNLVNTYWPLFLPAWFGYAFFIFLLRQFFLTIPQELTDAASIDGAGHLRTLWSIFLPMSKPAIAAVAIFSFVGNWNNFLTPLIYLRTQNNFTLALGLSLFKGQYETQYNQMMAVGIISLLPILIVFFLAQRTFVEGVRLSGLGGR</sequence>
<name>A0A4Q7X0A2_9ACTN</name>
<evidence type="ECO:0000256" key="6">
    <source>
        <dbReference type="ARBA" id="ARBA00023136"/>
    </source>
</evidence>
<proteinExistence type="inferred from homology"/>
<keyword evidence="4 7" id="KW-0812">Transmembrane</keyword>
<feature type="transmembrane region" description="Helical" evidence="7">
    <location>
        <begin position="128"/>
        <end position="152"/>
    </location>
</feature>
<feature type="transmembrane region" description="Helical" evidence="7">
    <location>
        <begin position="262"/>
        <end position="283"/>
    </location>
</feature>